<feature type="domain" description="Wall-associated receptor kinase galacturonan-binding" evidence="6">
    <location>
        <begin position="37"/>
        <end position="93"/>
    </location>
</feature>
<dbReference type="InterPro" id="IPR025287">
    <property type="entry name" value="WAK_GUB"/>
</dbReference>
<protein>
    <submittedName>
        <fullName evidence="8">Wall-associated receptor kinase-like 2</fullName>
    </submittedName>
</protein>
<dbReference type="AlphaFoldDB" id="A0A6P5TCP5"/>
<dbReference type="GO" id="GO:0030247">
    <property type="term" value="F:polysaccharide binding"/>
    <property type="evidence" value="ECO:0007669"/>
    <property type="project" value="InterPro"/>
</dbReference>
<accession>A0A6P5TCP5</accession>
<dbReference type="PROSITE" id="PS01187">
    <property type="entry name" value="EGF_CA"/>
    <property type="match status" value="1"/>
</dbReference>
<keyword evidence="7" id="KW-1185">Reference proteome</keyword>
<feature type="signal peptide" evidence="5">
    <location>
        <begin position="1"/>
        <end position="28"/>
    </location>
</feature>
<dbReference type="PANTHER" id="PTHR33491">
    <property type="entry name" value="OSJNBA0016N04.9 PROTEIN"/>
    <property type="match status" value="1"/>
</dbReference>
<dbReference type="Proteomes" id="UP000515124">
    <property type="component" value="Unplaced"/>
</dbReference>
<sequence>MDFVLFLYHFTLFLWCMNSAMLAAPSEAVPLLAKPNCQSRCGDVEIPYPFGIGAGCYIDDWFQITCFNSTKPFLNIINLEVLEISVKGTLNVANPITFSSNCNTNKPNLQAANLEGSPFVFSQKNIFTAMGCGIMATITSDSNGSTISAGCRPECDNFSTNEKKNGVHFCQTPIPWFLSAFNTSFQVHDDHRTKDSLCTYAFLVDNSWFKWLANNSTNNFSTISHMEHVPVMLEWSLYHSTIDVFGAVVEVNPIAVYSASSFYCRSFNGSSSVYKSSSRLECYCNWGYEGNPYLLQGCQDKNECEIGNHCPADSVCKNHAGYYECHSPHSKSWVKVLLIGTGSGVGLLFLLIGAWWLHKVINMKLKEKLIKQNGGLFLELQYLSSGEEDNDFENIEDMKMSNF</sequence>
<reference evidence="8" key="1">
    <citation type="submission" date="2025-08" db="UniProtKB">
        <authorList>
            <consortium name="RefSeq"/>
        </authorList>
    </citation>
    <scope>IDENTIFICATION</scope>
</reference>
<proteinExistence type="predicted"/>
<organism evidence="7 8">
    <name type="scientific">Prunus avium</name>
    <name type="common">Cherry</name>
    <name type="synonym">Cerasus avium</name>
    <dbReference type="NCBI Taxonomy" id="42229"/>
    <lineage>
        <taxon>Eukaryota</taxon>
        <taxon>Viridiplantae</taxon>
        <taxon>Streptophyta</taxon>
        <taxon>Embryophyta</taxon>
        <taxon>Tracheophyta</taxon>
        <taxon>Spermatophyta</taxon>
        <taxon>Magnoliopsida</taxon>
        <taxon>eudicotyledons</taxon>
        <taxon>Gunneridae</taxon>
        <taxon>Pentapetalae</taxon>
        <taxon>rosids</taxon>
        <taxon>fabids</taxon>
        <taxon>Rosales</taxon>
        <taxon>Rosaceae</taxon>
        <taxon>Amygdaloideae</taxon>
        <taxon>Amygdaleae</taxon>
        <taxon>Prunus</taxon>
    </lineage>
</organism>
<comment type="subcellular location">
    <subcellularLocation>
        <location evidence="1">Membrane</location>
        <topology evidence="1">Single-pass membrane protein</topology>
    </subcellularLocation>
</comment>
<dbReference type="KEGG" id="pavi:110765938"/>
<dbReference type="Pfam" id="PF13947">
    <property type="entry name" value="GUB_WAK_bind"/>
    <property type="match status" value="1"/>
</dbReference>
<dbReference type="RefSeq" id="XP_021824877.1">
    <property type="nucleotide sequence ID" value="XM_021969185.1"/>
</dbReference>
<keyword evidence="4" id="KW-1133">Transmembrane helix</keyword>
<evidence type="ECO:0000256" key="3">
    <source>
        <dbReference type="ARBA" id="ARBA00023157"/>
    </source>
</evidence>
<evidence type="ECO:0000313" key="7">
    <source>
        <dbReference type="Proteomes" id="UP000515124"/>
    </source>
</evidence>
<dbReference type="GO" id="GO:0016020">
    <property type="term" value="C:membrane"/>
    <property type="evidence" value="ECO:0007669"/>
    <property type="project" value="UniProtKB-SubCell"/>
</dbReference>
<name>A0A6P5TCP5_PRUAV</name>
<feature type="transmembrane region" description="Helical" evidence="4">
    <location>
        <begin position="333"/>
        <end position="357"/>
    </location>
</feature>
<dbReference type="Gene3D" id="2.10.25.10">
    <property type="entry name" value="Laminin"/>
    <property type="match status" value="1"/>
</dbReference>
<keyword evidence="4" id="KW-0812">Transmembrane</keyword>
<keyword evidence="2 5" id="KW-0732">Signal</keyword>
<evidence type="ECO:0000256" key="4">
    <source>
        <dbReference type="SAM" id="Phobius"/>
    </source>
</evidence>
<evidence type="ECO:0000256" key="2">
    <source>
        <dbReference type="ARBA" id="ARBA00022729"/>
    </source>
</evidence>
<feature type="chain" id="PRO_5028021314" evidence="5">
    <location>
        <begin position="29"/>
        <end position="403"/>
    </location>
</feature>
<keyword evidence="3" id="KW-1015">Disulfide bond</keyword>
<gene>
    <name evidence="8" type="primary">LOC110765938</name>
</gene>
<keyword evidence="4" id="KW-0472">Membrane</keyword>
<dbReference type="InterPro" id="IPR018097">
    <property type="entry name" value="EGF_Ca-bd_CS"/>
</dbReference>
<evidence type="ECO:0000256" key="5">
    <source>
        <dbReference type="SAM" id="SignalP"/>
    </source>
</evidence>
<evidence type="ECO:0000259" key="6">
    <source>
        <dbReference type="Pfam" id="PF13947"/>
    </source>
</evidence>
<evidence type="ECO:0000313" key="8">
    <source>
        <dbReference type="RefSeq" id="XP_021824877.1"/>
    </source>
</evidence>
<evidence type="ECO:0000256" key="1">
    <source>
        <dbReference type="ARBA" id="ARBA00004167"/>
    </source>
</evidence>
<dbReference type="GO" id="GO:0005509">
    <property type="term" value="F:calcium ion binding"/>
    <property type="evidence" value="ECO:0007669"/>
    <property type="project" value="InterPro"/>
</dbReference>
<dbReference type="GeneID" id="110765938"/>